<evidence type="ECO:0000256" key="4">
    <source>
        <dbReference type="ARBA" id="ARBA00022989"/>
    </source>
</evidence>
<feature type="transmembrane region" description="Helical" evidence="6">
    <location>
        <begin position="75"/>
        <end position="93"/>
    </location>
</feature>
<evidence type="ECO:0000256" key="2">
    <source>
        <dbReference type="ARBA" id="ARBA00022475"/>
    </source>
</evidence>
<feature type="transmembrane region" description="Helical" evidence="6">
    <location>
        <begin position="113"/>
        <end position="140"/>
    </location>
</feature>
<dbReference type="GO" id="GO:0015171">
    <property type="term" value="F:amino acid transmembrane transporter activity"/>
    <property type="evidence" value="ECO:0007669"/>
    <property type="project" value="TreeGrafter"/>
</dbReference>
<comment type="subcellular location">
    <subcellularLocation>
        <location evidence="1">Cell membrane</location>
        <topology evidence="1">Multi-pass membrane protein</topology>
    </subcellularLocation>
</comment>
<evidence type="ECO:0000256" key="6">
    <source>
        <dbReference type="SAM" id="Phobius"/>
    </source>
</evidence>
<name>A0A1Y5SF16_9PROT</name>
<evidence type="ECO:0000313" key="7">
    <source>
        <dbReference type="EMBL" id="SLN38527.1"/>
    </source>
</evidence>
<dbReference type="GO" id="GO:0005886">
    <property type="term" value="C:plasma membrane"/>
    <property type="evidence" value="ECO:0007669"/>
    <property type="project" value="UniProtKB-SubCell"/>
</dbReference>
<feature type="transmembrane region" description="Helical" evidence="6">
    <location>
        <begin position="147"/>
        <end position="165"/>
    </location>
</feature>
<keyword evidence="3 6" id="KW-0812">Transmembrane</keyword>
<dbReference type="InterPro" id="IPR001123">
    <property type="entry name" value="LeuE-type"/>
</dbReference>
<accession>A0A1Y5SF16</accession>
<keyword evidence="4 6" id="KW-1133">Transmembrane helix</keyword>
<organism evidence="7 8">
    <name type="scientific">Oceanibacterium hippocampi</name>
    <dbReference type="NCBI Taxonomy" id="745714"/>
    <lineage>
        <taxon>Bacteria</taxon>
        <taxon>Pseudomonadati</taxon>
        <taxon>Pseudomonadota</taxon>
        <taxon>Alphaproteobacteria</taxon>
        <taxon>Sneathiellales</taxon>
        <taxon>Sneathiellaceae</taxon>
        <taxon>Oceanibacterium</taxon>
    </lineage>
</organism>
<keyword evidence="5 6" id="KW-0472">Membrane</keyword>
<reference evidence="7 8" key="1">
    <citation type="submission" date="2017-03" db="EMBL/GenBank/DDBJ databases">
        <authorList>
            <person name="Afonso C.L."/>
            <person name="Miller P.J."/>
            <person name="Scott M.A."/>
            <person name="Spackman E."/>
            <person name="Goraichik I."/>
            <person name="Dimitrov K.M."/>
            <person name="Suarez D.L."/>
            <person name="Swayne D.E."/>
        </authorList>
    </citation>
    <scope>NUCLEOTIDE SEQUENCE [LARGE SCALE GENOMIC DNA]</scope>
    <source>
        <strain evidence="7 8">CECT 7691</strain>
    </source>
</reference>
<evidence type="ECO:0000256" key="5">
    <source>
        <dbReference type="ARBA" id="ARBA00023136"/>
    </source>
</evidence>
<dbReference type="Proteomes" id="UP000193200">
    <property type="component" value="Unassembled WGS sequence"/>
</dbReference>
<evidence type="ECO:0000256" key="3">
    <source>
        <dbReference type="ARBA" id="ARBA00022692"/>
    </source>
</evidence>
<dbReference type="PANTHER" id="PTHR30086:SF20">
    <property type="entry name" value="ARGININE EXPORTER PROTEIN ARGO-RELATED"/>
    <property type="match status" value="1"/>
</dbReference>
<dbReference type="Pfam" id="PF01810">
    <property type="entry name" value="LysE"/>
    <property type="match status" value="1"/>
</dbReference>
<feature type="transmembrane region" description="Helical" evidence="6">
    <location>
        <begin position="185"/>
        <end position="203"/>
    </location>
</feature>
<evidence type="ECO:0000256" key="1">
    <source>
        <dbReference type="ARBA" id="ARBA00004651"/>
    </source>
</evidence>
<dbReference type="AlphaFoldDB" id="A0A1Y5SF16"/>
<dbReference type="PANTHER" id="PTHR30086">
    <property type="entry name" value="ARGININE EXPORTER PROTEIN ARGO"/>
    <property type="match status" value="1"/>
</dbReference>
<dbReference type="InParanoid" id="A0A1Y5SF16"/>
<gene>
    <name evidence="7" type="ORF">OCH7691_01590</name>
</gene>
<keyword evidence="2" id="KW-1003">Cell membrane</keyword>
<keyword evidence="8" id="KW-1185">Reference proteome</keyword>
<dbReference type="EMBL" id="FWFR01000001">
    <property type="protein sequence ID" value="SLN38527.1"/>
    <property type="molecule type" value="Genomic_DNA"/>
</dbReference>
<protein>
    <submittedName>
        <fullName evidence="7">LysE type translocator</fullName>
    </submittedName>
</protein>
<evidence type="ECO:0000313" key="8">
    <source>
        <dbReference type="Proteomes" id="UP000193200"/>
    </source>
</evidence>
<proteinExistence type="predicted"/>
<feature type="transmembrane region" description="Helical" evidence="6">
    <location>
        <begin position="43"/>
        <end position="63"/>
    </location>
</feature>
<sequence length="206" mass="21418">MFEMPVLFLKAIGAGLALAAPVGPVGVLCVRRTIVSGRLSGLTSGFGAAIADAMFGAVAAFGLTLVSGFLLENQVAIRVIGGVLMLALAVRIWTTTVLESNGGRARESLLRGFLTTFMLTLTNPITILAFAGVFAVLGLASELDDPLLAAILVAGVFVGSALWWIGIALGASRLKDFLDHGGLRWVNRFSALLLVGFGIYALLSVV</sequence>